<feature type="domain" description="F-box" evidence="1">
    <location>
        <begin position="1"/>
        <end position="48"/>
    </location>
</feature>
<evidence type="ECO:0000313" key="2">
    <source>
        <dbReference type="EMBL" id="THU76271.1"/>
    </source>
</evidence>
<accession>A0A4S8KLE9</accession>
<dbReference type="Gene3D" id="1.20.1280.50">
    <property type="match status" value="1"/>
</dbReference>
<dbReference type="Proteomes" id="UP000297245">
    <property type="component" value="Unassembled WGS sequence"/>
</dbReference>
<dbReference type="Pfam" id="PF12937">
    <property type="entry name" value="F-box-like"/>
    <property type="match status" value="1"/>
</dbReference>
<reference evidence="2 3" key="1">
    <citation type="journal article" date="2019" name="Nat. Ecol. Evol.">
        <title>Megaphylogeny resolves global patterns of mushroom evolution.</title>
        <authorList>
            <person name="Varga T."/>
            <person name="Krizsan K."/>
            <person name="Foldi C."/>
            <person name="Dima B."/>
            <person name="Sanchez-Garcia M."/>
            <person name="Sanchez-Ramirez S."/>
            <person name="Szollosi G.J."/>
            <person name="Szarkandi J.G."/>
            <person name="Papp V."/>
            <person name="Albert L."/>
            <person name="Andreopoulos W."/>
            <person name="Angelini C."/>
            <person name="Antonin V."/>
            <person name="Barry K.W."/>
            <person name="Bougher N.L."/>
            <person name="Buchanan P."/>
            <person name="Buyck B."/>
            <person name="Bense V."/>
            <person name="Catcheside P."/>
            <person name="Chovatia M."/>
            <person name="Cooper J."/>
            <person name="Damon W."/>
            <person name="Desjardin D."/>
            <person name="Finy P."/>
            <person name="Geml J."/>
            <person name="Haridas S."/>
            <person name="Hughes K."/>
            <person name="Justo A."/>
            <person name="Karasinski D."/>
            <person name="Kautmanova I."/>
            <person name="Kiss B."/>
            <person name="Kocsube S."/>
            <person name="Kotiranta H."/>
            <person name="LaButti K.M."/>
            <person name="Lechner B.E."/>
            <person name="Liimatainen K."/>
            <person name="Lipzen A."/>
            <person name="Lukacs Z."/>
            <person name="Mihaltcheva S."/>
            <person name="Morgado L.N."/>
            <person name="Niskanen T."/>
            <person name="Noordeloos M.E."/>
            <person name="Ohm R.A."/>
            <person name="Ortiz-Santana B."/>
            <person name="Ovrebo C."/>
            <person name="Racz N."/>
            <person name="Riley R."/>
            <person name="Savchenko A."/>
            <person name="Shiryaev A."/>
            <person name="Soop K."/>
            <person name="Spirin V."/>
            <person name="Szebenyi C."/>
            <person name="Tomsovsky M."/>
            <person name="Tulloss R.E."/>
            <person name="Uehling J."/>
            <person name="Grigoriev I.V."/>
            <person name="Vagvolgyi C."/>
            <person name="Papp T."/>
            <person name="Martin F.M."/>
            <person name="Miettinen O."/>
            <person name="Hibbett D.S."/>
            <person name="Nagy L.G."/>
        </authorList>
    </citation>
    <scope>NUCLEOTIDE SEQUENCE [LARGE SCALE GENOMIC DNA]</scope>
    <source>
        <strain evidence="2 3">CBS 962.96</strain>
    </source>
</reference>
<keyword evidence="3" id="KW-1185">Reference proteome</keyword>
<dbReference type="SUPFAM" id="SSF81383">
    <property type="entry name" value="F-box domain"/>
    <property type="match status" value="1"/>
</dbReference>
<dbReference type="InterPro" id="IPR036047">
    <property type="entry name" value="F-box-like_dom_sf"/>
</dbReference>
<evidence type="ECO:0000313" key="3">
    <source>
        <dbReference type="Proteomes" id="UP000297245"/>
    </source>
</evidence>
<organism evidence="2 3">
    <name type="scientific">Dendrothele bispora (strain CBS 962.96)</name>
    <dbReference type="NCBI Taxonomy" id="1314807"/>
    <lineage>
        <taxon>Eukaryota</taxon>
        <taxon>Fungi</taxon>
        <taxon>Dikarya</taxon>
        <taxon>Basidiomycota</taxon>
        <taxon>Agaricomycotina</taxon>
        <taxon>Agaricomycetes</taxon>
        <taxon>Agaricomycetidae</taxon>
        <taxon>Agaricales</taxon>
        <taxon>Agaricales incertae sedis</taxon>
        <taxon>Dendrothele</taxon>
    </lineage>
</organism>
<evidence type="ECO:0000259" key="1">
    <source>
        <dbReference type="PROSITE" id="PS50181"/>
    </source>
</evidence>
<dbReference type="PROSITE" id="PS50181">
    <property type="entry name" value="FBOX"/>
    <property type="match status" value="1"/>
</dbReference>
<dbReference type="EMBL" id="ML181028">
    <property type="protein sequence ID" value="THU76271.1"/>
    <property type="molecule type" value="Genomic_DNA"/>
</dbReference>
<dbReference type="OrthoDB" id="695771at2759"/>
<dbReference type="PANTHER" id="PTHR38926:SF5">
    <property type="entry name" value="F-BOX AND LEUCINE-RICH REPEAT PROTEIN 6"/>
    <property type="match status" value="1"/>
</dbReference>
<dbReference type="InterPro" id="IPR001810">
    <property type="entry name" value="F-box_dom"/>
</dbReference>
<protein>
    <recommendedName>
        <fullName evidence="1">F-box domain-containing protein</fullName>
    </recommendedName>
</protein>
<dbReference type="AlphaFoldDB" id="A0A4S8KLE9"/>
<proteinExistence type="predicted"/>
<name>A0A4S8KLE9_DENBC</name>
<sequence length="455" mass="52402">MTDRLAPELIVEIVQHLPPTEATLRSLTQVCSTWRQIINGDPKLWRQFTLSPRSRIRSSDPQVEFSRHWLERSDPYGLDITIDDSLIRPSAYNLLNVIEPFYKRWQTLQLSLPEDAFKPLFEMEQELPLLEEVSLNMSSNTFLKDESVLPPGKPKIKTFAAAPRLRRVQVIATTRPIPLLDYTIFPYERLTKLVLVDVISTDPVEITRILSIATNLESAQFDMGTKSRLDRARLREGSDTWNAHYRTYTENRFEATCPRLVDLSLVCQRNFEMDFVLEKLTAPALQELKIYNHWRDERVANILKDFQERSNAPLRVLHLMRVSNVDLGDRLVPFLKLVGETLQELVYDFPDGRRNNQTEETIDLLIFPHYIGEFTGTGDEPFEPLLPNLKRLGIALDYTCPDFADVLVNVVASRGYVLDTDPEDSDPSVLDSMVFPGCRLRDWLKSVPSVSPSRK</sequence>
<dbReference type="PANTHER" id="PTHR38926">
    <property type="entry name" value="F-BOX DOMAIN CONTAINING PROTEIN, EXPRESSED"/>
    <property type="match status" value="1"/>
</dbReference>
<gene>
    <name evidence="2" type="ORF">K435DRAFT_901033</name>
</gene>